<dbReference type="AlphaFoldDB" id="A0A0F9B231"/>
<protein>
    <submittedName>
        <fullName evidence="1">Uncharacterized protein</fullName>
    </submittedName>
</protein>
<gene>
    <name evidence="1" type="ORF">LCGC14_2499970</name>
</gene>
<proteinExistence type="predicted"/>
<dbReference type="EMBL" id="LAZR01039837">
    <property type="protein sequence ID" value="KKL15999.1"/>
    <property type="molecule type" value="Genomic_DNA"/>
</dbReference>
<organism evidence="1">
    <name type="scientific">marine sediment metagenome</name>
    <dbReference type="NCBI Taxonomy" id="412755"/>
    <lineage>
        <taxon>unclassified sequences</taxon>
        <taxon>metagenomes</taxon>
        <taxon>ecological metagenomes</taxon>
    </lineage>
</organism>
<name>A0A0F9B231_9ZZZZ</name>
<accession>A0A0F9B231</accession>
<sequence>MELRDAHHHLYADGKKKIGRRWPTKTWERYCEEIGYAKSTCNRWLQHYLPDYYERFQQRKVADATIRIAKTGEMEGVTNIERRGSRGYIRPMDDYVLDKGRDPFMRPKKDPDAWKVRRRLKFLFRKYLTYRQNIAATLHFFNGRTPEEIAAYYAKDRKGDPLTADGVYRSLKRIRWLMVRRYAYLFGCRLHKKFPEILSPDEIKVLGGWIEAEKYVWRGAGKE</sequence>
<evidence type="ECO:0000313" key="1">
    <source>
        <dbReference type="EMBL" id="KKL15999.1"/>
    </source>
</evidence>
<comment type="caution">
    <text evidence="1">The sequence shown here is derived from an EMBL/GenBank/DDBJ whole genome shotgun (WGS) entry which is preliminary data.</text>
</comment>
<reference evidence="1" key="1">
    <citation type="journal article" date="2015" name="Nature">
        <title>Complex archaea that bridge the gap between prokaryotes and eukaryotes.</title>
        <authorList>
            <person name="Spang A."/>
            <person name="Saw J.H."/>
            <person name="Jorgensen S.L."/>
            <person name="Zaremba-Niedzwiedzka K."/>
            <person name="Martijn J."/>
            <person name="Lind A.E."/>
            <person name="van Eijk R."/>
            <person name="Schleper C."/>
            <person name="Guy L."/>
            <person name="Ettema T.J."/>
        </authorList>
    </citation>
    <scope>NUCLEOTIDE SEQUENCE</scope>
</reference>